<protein>
    <submittedName>
        <fullName evidence="1">Transporter</fullName>
    </submittedName>
</protein>
<reference evidence="2" key="1">
    <citation type="journal article" date="2019" name="Int. J. Syst. Evol. Microbiol.">
        <title>The Global Catalogue of Microorganisms (GCM) 10K type strain sequencing project: providing services to taxonomists for standard genome sequencing and annotation.</title>
        <authorList>
            <consortium name="The Broad Institute Genomics Platform"/>
            <consortium name="The Broad Institute Genome Sequencing Center for Infectious Disease"/>
            <person name="Wu L."/>
            <person name="Ma J."/>
        </authorList>
    </citation>
    <scope>NUCLEOTIDE SEQUENCE [LARGE SCALE GENOMIC DNA]</scope>
    <source>
        <strain evidence="2">JCM 17804</strain>
    </source>
</reference>
<organism evidence="1 2">
    <name type="scientific">Variovorax defluvii</name>
    <dbReference type="NCBI Taxonomy" id="913761"/>
    <lineage>
        <taxon>Bacteria</taxon>
        <taxon>Pseudomonadati</taxon>
        <taxon>Pseudomonadota</taxon>
        <taxon>Betaproteobacteria</taxon>
        <taxon>Burkholderiales</taxon>
        <taxon>Comamonadaceae</taxon>
        <taxon>Variovorax</taxon>
    </lineage>
</organism>
<dbReference type="Proteomes" id="UP001500975">
    <property type="component" value="Unassembled WGS sequence"/>
</dbReference>
<comment type="caution">
    <text evidence="1">The sequence shown here is derived from an EMBL/GenBank/DDBJ whole genome shotgun (WGS) entry which is preliminary data.</text>
</comment>
<dbReference type="RefSeq" id="WP_345540763.1">
    <property type="nucleotide sequence ID" value="NZ_BAABGJ010000080.1"/>
</dbReference>
<proteinExistence type="predicted"/>
<keyword evidence="2" id="KW-1185">Reference proteome</keyword>
<gene>
    <name evidence="1" type="ORF">GCM10023165_44910</name>
</gene>
<evidence type="ECO:0000313" key="2">
    <source>
        <dbReference type="Proteomes" id="UP001500975"/>
    </source>
</evidence>
<name>A0ABP8I976_9BURK</name>
<sequence>MTALRQASLPMRFDAIRPVPSAPRALRRRLVHHPGLPVLLALCGACAQATEGGGNSYPMGVETNYNGVMLPDGAHWFAYYSHYKATHSRNGAGRDNPQLARFRIASDVVAPRLSYVWPGFTLFGARVETRVVQAIASVDLDAAVARRGLPPLERGGYRLGLADMAFSPIILGWSWPSYHHTVGIDTHLKTGTYDAGERVNTGRNYAQAAIFYALTWFPAPGYDVNAKFRFAVNGRNNATHYQSGDEATIEFSAGYRVNPALAIGINGYVYRQTSDDRQYGAVFGDGNRGRVNALGPYLSYNVTPRMALVAKIQSEFGARNRPQGTRVWLQARIPF</sequence>
<dbReference type="InterPro" id="IPR025737">
    <property type="entry name" value="FApF"/>
</dbReference>
<evidence type="ECO:0000313" key="1">
    <source>
        <dbReference type="EMBL" id="GAA4354081.1"/>
    </source>
</evidence>
<dbReference type="Pfam" id="PF13557">
    <property type="entry name" value="Phenol_MetA_deg"/>
    <property type="match status" value="1"/>
</dbReference>
<accession>A0ABP8I976</accession>
<dbReference type="EMBL" id="BAABGJ010000080">
    <property type="protein sequence ID" value="GAA4354081.1"/>
    <property type="molecule type" value="Genomic_DNA"/>
</dbReference>